<dbReference type="Proteomes" id="UP000054815">
    <property type="component" value="Unassembled WGS sequence"/>
</dbReference>
<gene>
    <name evidence="1" type="ORF">T4E_9903</name>
</gene>
<accession>A0A0V0YJW4</accession>
<name>A0A0V0YJW4_TRIPS</name>
<organism evidence="1 2">
    <name type="scientific">Trichinella pseudospiralis</name>
    <name type="common">Parasitic roundworm</name>
    <dbReference type="NCBI Taxonomy" id="6337"/>
    <lineage>
        <taxon>Eukaryota</taxon>
        <taxon>Metazoa</taxon>
        <taxon>Ecdysozoa</taxon>
        <taxon>Nematoda</taxon>
        <taxon>Enoplea</taxon>
        <taxon>Dorylaimia</taxon>
        <taxon>Trichinellida</taxon>
        <taxon>Trichinellidae</taxon>
        <taxon>Trichinella</taxon>
    </lineage>
</organism>
<comment type="caution">
    <text evidence="1">The sequence shown here is derived from an EMBL/GenBank/DDBJ whole genome shotgun (WGS) entry which is preliminary data.</text>
</comment>
<reference evidence="1 2" key="1">
    <citation type="submission" date="2015-01" db="EMBL/GenBank/DDBJ databases">
        <title>Evolution of Trichinella species and genotypes.</title>
        <authorList>
            <person name="Korhonen P.K."/>
            <person name="Edoardo P."/>
            <person name="Giuseppe L.R."/>
            <person name="Gasser R.B."/>
        </authorList>
    </citation>
    <scope>NUCLEOTIDE SEQUENCE [LARGE SCALE GENOMIC DNA]</scope>
    <source>
        <strain evidence="1">ISS141</strain>
    </source>
</reference>
<dbReference type="AlphaFoldDB" id="A0A0V0YJW4"/>
<protein>
    <submittedName>
        <fullName evidence="1">Uncharacterized protein</fullName>
    </submittedName>
</protein>
<proteinExistence type="predicted"/>
<evidence type="ECO:0000313" key="1">
    <source>
        <dbReference type="EMBL" id="KRY00364.1"/>
    </source>
</evidence>
<sequence length="93" mass="10698">MFCGTDSHPYQLNIYQRKEPAAEIALLSKKVVMRMVYVIAGHSCAKHHQLYFDNFDNFMILTGAVRLNRFGGAFEFLTSNAHEAQERFMGLRP</sequence>
<evidence type="ECO:0000313" key="2">
    <source>
        <dbReference type="Proteomes" id="UP000054815"/>
    </source>
</evidence>
<dbReference type="EMBL" id="JYDU01000009">
    <property type="protein sequence ID" value="KRY00364.1"/>
    <property type="molecule type" value="Genomic_DNA"/>
</dbReference>